<name>A0A0R3PGY2_ANGCS</name>
<sequence>MAWEADYTETPEEWSTAEDYQPVDENLAAKE</sequence>
<dbReference type="Proteomes" id="UP000267027">
    <property type="component" value="Unassembled WGS sequence"/>
</dbReference>
<dbReference type="EMBL" id="UYYA01001166">
    <property type="protein sequence ID" value="VDM55178.1"/>
    <property type="molecule type" value="Genomic_DNA"/>
</dbReference>
<evidence type="ECO:0000313" key="2">
    <source>
        <dbReference type="EMBL" id="VDM55178.1"/>
    </source>
</evidence>
<protein>
    <submittedName>
        <fullName evidence="4">WW domain-containing protein</fullName>
    </submittedName>
</protein>
<evidence type="ECO:0000313" key="4">
    <source>
        <dbReference type="WBParaSite" id="ACOC_0000359201-mRNA-1"/>
    </source>
</evidence>
<reference evidence="4" key="1">
    <citation type="submission" date="2017-02" db="UniProtKB">
        <authorList>
            <consortium name="WormBaseParasite"/>
        </authorList>
    </citation>
    <scope>IDENTIFICATION</scope>
</reference>
<evidence type="ECO:0000313" key="3">
    <source>
        <dbReference type="Proteomes" id="UP000267027"/>
    </source>
</evidence>
<evidence type="ECO:0000256" key="1">
    <source>
        <dbReference type="SAM" id="MobiDB-lite"/>
    </source>
</evidence>
<feature type="compositionally biased region" description="Acidic residues" evidence="1">
    <location>
        <begin position="1"/>
        <end position="16"/>
    </location>
</feature>
<gene>
    <name evidence="2" type="ORF">ACOC_LOCUS3593</name>
</gene>
<accession>A0A0R3PGY2</accession>
<dbReference type="WBParaSite" id="ACOC_0000359201-mRNA-1">
    <property type="protein sequence ID" value="ACOC_0000359201-mRNA-1"/>
    <property type="gene ID" value="ACOC_0000359201"/>
</dbReference>
<dbReference type="AlphaFoldDB" id="A0A0R3PGY2"/>
<feature type="region of interest" description="Disordered" evidence="1">
    <location>
        <begin position="1"/>
        <end position="31"/>
    </location>
</feature>
<reference evidence="2 3" key="2">
    <citation type="submission" date="2018-11" db="EMBL/GenBank/DDBJ databases">
        <authorList>
            <consortium name="Pathogen Informatics"/>
        </authorList>
    </citation>
    <scope>NUCLEOTIDE SEQUENCE [LARGE SCALE GENOMIC DNA]</scope>
    <source>
        <strain evidence="2 3">Costa Rica</strain>
    </source>
</reference>
<keyword evidence="3" id="KW-1185">Reference proteome</keyword>
<organism evidence="4">
    <name type="scientific">Angiostrongylus costaricensis</name>
    <name type="common">Nematode worm</name>
    <dbReference type="NCBI Taxonomy" id="334426"/>
    <lineage>
        <taxon>Eukaryota</taxon>
        <taxon>Metazoa</taxon>
        <taxon>Ecdysozoa</taxon>
        <taxon>Nematoda</taxon>
        <taxon>Chromadorea</taxon>
        <taxon>Rhabditida</taxon>
        <taxon>Rhabditina</taxon>
        <taxon>Rhabditomorpha</taxon>
        <taxon>Strongyloidea</taxon>
        <taxon>Metastrongylidae</taxon>
        <taxon>Angiostrongylus</taxon>
    </lineage>
</organism>
<proteinExistence type="predicted"/>